<dbReference type="InterPro" id="IPR020846">
    <property type="entry name" value="MFS_dom"/>
</dbReference>
<organism evidence="7 8">
    <name type="scientific">Helicostylum pulchrum</name>
    <dbReference type="NCBI Taxonomy" id="562976"/>
    <lineage>
        <taxon>Eukaryota</taxon>
        <taxon>Fungi</taxon>
        <taxon>Fungi incertae sedis</taxon>
        <taxon>Mucoromycota</taxon>
        <taxon>Mucoromycotina</taxon>
        <taxon>Mucoromycetes</taxon>
        <taxon>Mucorales</taxon>
        <taxon>Mucorineae</taxon>
        <taxon>Mucoraceae</taxon>
        <taxon>Helicostylum</taxon>
    </lineage>
</organism>
<feature type="transmembrane region" description="Helical" evidence="5">
    <location>
        <begin position="168"/>
        <end position="189"/>
    </location>
</feature>
<dbReference type="PANTHER" id="PTHR10924">
    <property type="entry name" value="MAJOR FACILITATOR SUPERFAMILY PROTEIN-RELATED"/>
    <property type="match status" value="1"/>
</dbReference>
<feature type="transmembrane region" description="Helical" evidence="5">
    <location>
        <begin position="251"/>
        <end position="276"/>
    </location>
</feature>
<feature type="transmembrane region" description="Helical" evidence="5">
    <location>
        <begin position="288"/>
        <end position="308"/>
    </location>
</feature>
<dbReference type="SUPFAM" id="SSF103473">
    <property type="entry name" value="MFS general substrate transporter"/>
    <property type="match status" value="1"/>
</dbReference>
<evidence type="ECO:0000313" key="8">
    <source>
        <dbReference type="Proteomes" id="UP001476247"/>
    </source>
</evidence>
<accession>A0ABP9XQI3</accession>
<sequence>MDSQHRLDDTKSWDGDEDLEEMSFIFKTYKIRFFGLTVIALCNIVSSMNWLSVAPVPDSSKEFLGISLTEINWFSNVFMLVYLFAGPLSSWSYDRFGIKMGLVIGAMLQALGSWLRYFSVFINDPTGRFALAMIGQVVCAIGQPFILNICTPYAALWFSADGRGTATMVGGIANSIGMAVASLILPAIVTTADTVPTGFLVIACATTACAIPAFFVPKKPKTPPSYSASSKNKFAISFGQSLRELASNWNYLVIMVSFGILCGLASAFTSILTQIVAPYGINADDAGFLGAAFIIAGLVGAIVTGIFIDKTGRHKLVMKVYVPIDGALYLAFYFVVVKELGYDAMMAICVLLGFFTFSLLPVCLELSVESSYPISESISSSLLWMCSQVLGLVILSVMDALRDAQNKYTNGLIFVVCVAFPVTILTTIYNSPNKRLEFEERNKGSN</sequence>
<feature type="transmembrane region" description="Helical" evidence="5">
    <location>
        <begin position="410"/>
        <end position="429"/>
    </location>
</feature>
<feature type="transmembrane region" description="Helical" evidence="5">
    <location>
        <begin position="344"/>
        <end position="366"/>
    </location>
</feature>
<dbReference type="Pfam" id="PF07690">
    <property type="entry name" value="MFS_1"/>
    <property type="match status" value="1"/>
</dbReference>
<reference evidence="7 8" key="1">
    <citation type="submission" date="2024-04" db="EMBL/GenBank/DDBJ databases">
        <title>genome sequences of Mucor flavus KT1a and Helicostylum pulchrum KT1b strains isolation_sourced from the surface of a dry-aged beef.</title>
        <authorList>
            <person name="Toyotome T."/>
            <person name="Hosono M."/>
            <person name="Torimaru M."/>
            <person name="Fukuda K."/>
            <person name="Mikami N."/>
        </authorList>
    </citation>
    <scope>NUCLEOTIDE SEQUENCE [LARGE SCALE GENOMIC DNA]</scope>
    <source>
        <strain evidence="7 8">KT1b</strain>
    </source>
</reference>
<comment type="subcellular location">
    <subcellularLocation>
        <location evidence="1">Membrane</location>
        <topology evidence="1">Multi-pass membrane protein</topology>
    </subcellularLocation>
</comment>
<evidence type="ECO:0000256" key="4">
    <source>
        <dbReference type="ARBA" id="ARBA00023136"/>
    </source>
</evidence>
<evidence type="ECO:0000256" key="1">
    <source>
        <dbReference type="ARBA" id="ARBA00004141"/>
    </source>
</evidence>
<dbReference type="PROSITE" id="PS50850">
    <property type="entry name" value="MFS"/>
    <property type="match status" value="1"/>
</dbReference>
<feature type="transmembrane region" description="Helical" evidence="5">
    <location>
        <begin position="129"/>
        <end position="156"/>
    </location>
</feature>
<dbReference type="Gene3D" id="1.20.1250.20">
    <property type="entry name" value="MFS general substrate transporter like domains"/>
    <property type="match status" value="2"/>
</dbReference>
<dbReference type="InterPro" id="IPR011701">
    <property type="entry name" value="MFS"/>
</dbReference>
<proteinExistence type="predicted"/>
<comment type="caution">
    <text evidence="7">The sequence shown here is derived from an EMBL/GenBank/DDBJ whole genome shotgun (WGS) entry which is preliminary data.</text>
</comment>
<keyword evidence="4 5" id="KW-0472">Membrane</keyword>
<dbReference type="EMBL" id="BAABUJ010000006">
    <property type="protein sequence ID" value="GAA5796600.1"/>
    <property type="molecule type" value="Genomic_DNA"/>
</dbReference>
<protein>
    <recommendedName>
        <fullName evidence="6">Major facilitator superfamily (MFS) profile domain-containing protein</fullName>
    </recommendedName>
</protein>
<dbReference type="PANTHER" id="PTHR10924:SF6">
    <property type="entry name" value="SOLUTE CARRIER FAMILY 49 MEMBER A3"/>
    <property type="match status" value="1"/>
</dbReference>
<feature type="transmembrane region" description="Helical" evidence="5">
    <location>
        <begin position="63"/>
        <end position="84"/>
    </location>
</feature>
<name>A0ABP9XQI3_9FUNG</name>
<evidence type="ECO:0000259" key="6">
    <source>
        <dbReference type="PROSITE" id="PS50850"/>
    </source>
</evidence>
<dbReference type="InterPro" id="IPR036259">
    <property type="entry name" value="MFS_trans_sf"/>
</dbReference>
<feature type="transmembrane region" description="Helical" evidence="5">
    <location>
        <begin position="195"/>
        <end position="216"/>
    </location>
</feature>
<evidence type="ECO:0000256" key="5">
    <source>
        <dbReference type="SAM" id="Phobius"/>
    </source>
</evidence>
<evidence type="ECO:0000256" key="2">
    <source>
        <dbReference type="ARBA" id="ARBA00022692"/>
    </source>
</evidence>
<dbReference type="InterPro" id="IPR049680">
    <property type="entry name" value="FLVCR1-2_SLC49-like"/>
</dbReference>
<feature type="transmembrane region" description="Helical" evidence="5">
    <location>
        <begin position="31"/>
        <end position="51"/>
    </location>
</feature>
<gene>
    <name evidence="7" type="ORF">HPULCUR_001973</name>
</gene>
<evidence type="ECO:0000256" key="3">
    <source>
        <dbReference type="ARBA" id="ARBA00022989"/>
    </source>
</evidence>
<feature type="transmembrane region" description="Helical" evidence="5">
    <location>
        <begin position="96"/>
        <end position="117"/>
    </location>
</feature>
<feature type="domain" description="Major facilitator superfamily (MFS) profile" evidence="6">
    <location>
        <begin position="35"/>
        <end position="435"/>
    </location>
</feature>
<evidence type="ECO:0000313" key="7">
    <source>
        <dbReference type="EMBL" id="GAA5796600.1"/>
    </source>
</evidence>
<keyword evidence="8" id="KW-1185">Reference proteome</keyword>
<keyword evidence="3 5" id="KW-1133">Transmembrane helix</keyword>
<feature type="transmembrane region" description="Helical" evidence="5">
    <location>
        <begin position="320"/>
        <end position="338"/>
    </location>
</feature>
<dbReference type="Proteomes" id="UP001476247">
    <property type="component" value="Unassembled WGS sequence"/>
</dbReference>
<keyword evidence="2 5" id="KW-0812">Transmembrane</keyword>
<feature type="transmembrane region" description="Helical" evidence="5">
    <location>
        <begin position="378"/>
        <end position="398"/>
    </location>
</feature>